<sequence length="205" mass="23375">MEEESFEREHVFKVYDKIANWFSKNRDHVLIEKQYLDDVIKLIPADGEILDLGCGNGKPILEYLNHLGFKVTGVDASEKMLDLARLNFPQVTFLQEDMRNLQLTKKFDAIIAWHSFFHLPAADQSKMFSIFAHHLQENGILLFTSGTEEGEAWGFIGGEHLHHASLDPASYQSILLENNFTILKHHVNDESCGGATVWMAQYIPS</sequence>
<evidence type="ECO:0000256" key="1">
    <source>
        <dbReference type="ARBA" id="ARBA00022679"/>
    </source>
</evidence>
<dbReference type="CDD" id="cd02440">
    <property type="entry name" value="AdoMet_MTases"/>
    <property type="match status" value="1"/>
</dbReference>
<dbReference type="InterPro" id="IPR029063">
    <property type="entry name" value="SAM-dependent_MTases_sf"/>
</dbReference>
<keyword evidence="1 3" id="KW-0808">Transferase</keyword>
<gene>
    <name evidence="3" type="ORF">GJU39_02575</name>
</gene>
<protein>
    <submittedName>
        <fullName evidence="3">Methyltransferase domain-containing protein</fullName>
    </submittedName>
</protein>
<dbReference type="AlphaFoldDB" id="A0A7K0FU88"/>
<evidence type="ECO:0000313" key="3">
    <source>
        <dbReference type="EMBL" id="MRX74961.1"/>
    </source>
</evidence>
<evidence type="ECO:0000259" key="2">
    <source>
        <dbReference type="Pfam" id="PF13649"/>
    </source>
</evidence>
<dbReference type="InterPro" id="IPR041698">
    <property type="entry name" value="Methyltransf_25"/>
</dbReference>
<comment type="caution">
    <text evidence="3">The sequence shown here is derived from an EMBL/GenBank/DDBJ whole genome shotgun (WGS) entry which is preliminary data.</text>
</comment>
<evidence type="ECO:0000313" key="4">
    <source>
        <dbReference type="Proteomes" id="UP000487757"/>
    </source>
</evidence>
<feature type="domain" description="Methyltransferase" evidence="2">
    <location>
        <begin position="49"/>
        <end position="139"/>
    </location>
</feature>
<dbReference type="Gene3D" id="3.40.50.150">
    <property type="entry name" value="Vaccinia Virus protein VP39"/>
    <property type="match status" value="1"/>
</dbReference>
<dbReference type="PANTHER" id="PTHR43861">
    <property type="entry name" value="TRANS-ACONITATE 2-METHYLTRANSFERASE-RELATED"/>
    <property type="match status" value="1"/>
</dbReference>
<organism evidence="3 4">
    <name type="scientific">Pedobacter petrophilus</name>
    <dbReference type="NCBI Taxonomy" id="1908241"/>
    <lineage>
        <taxon>Bacteria</taxon>
        <taxon>Pseudomonadati</taxon>
        <taxon>Bacteroidota</taxon>
        <taxon>Sphingobacteriia</taxon>
        <taxon>Sphingobacteriales</taxon>
        <taxon>Sphingobacteriaceae</taxon>
        <taxon>Pedobacter</taxon>
    </lineage>
</organism>
<dbReference type="SUPFAM" id="SSF53335">
    <property type="entry name" value="S-adenosyl-L-methionine-dependent methyltransferases"/>
    <property type="match status" value="1"/>
</dbReference>
<keyword evidence="3" id="KW-0489">Methyltransferase</keyword>
<reference evidence="3 4" key="1">
    <citation type="submission" date="2019-11" db="EMBL/GenBank/DDBJ databases">
        <title>Pedobacter petrophilus genome.</title>
        <authorList>
            <person name="Feldbauer M.J."/>
            <person name="Newman J.D."/>
        </authorList>
    </citation>
    <scope>NUCLEOTIDE SEQUENCE [LARGE SCALE GENOMIC DNA]</scope>
    <source>
        <strain evidence="3 4">LMG 29686</strain>
    </source>
</reference>
<dbReference type="OrthoDB" id="597202at2"/>
<dbReference type="RefSeq" id="WP_154279129.1">
    <property type="nucleotide sequence ID" value="NZ_JBHUJQ010000001.1"/>
</dbReference>
<dbReference type="EMBL" id="WKKH01000003">
    <property type="protein sequence ID" value="MRX74961.1"/>
    <property type="molecule type" value="Genomic_DNA"/>
</dbReference>
<dbReference type="GO" id="GO:0032259">
    <property type="term" value="P:methylation"/>
    <property type="evidence" value="ECO:0007669"/>
    <property type="project" value="UniProtKB-KW"/>
</dbReference>
<dbReference type="Pfam" id="PF13649">
    <property type="entry name" value="Methyltransf_25"/>
    <property type="match status" value="1"/>
</dbReference>
<proteinExistence type="predicted"/>
<name>A0A7K0FU88_9SPHI</name>
<dbReference type="GO" id="GO:0008168">
    <property type="term" value="F:methyltransferase activity"/>
    <property type="evidence" value="ECO:0007669"/>
    <property type="project" value="UniProtKB-KW"/>
</dbReference>
<keyword evidence="4" id="KW-1185">Reference proteome</keyword>
<dbReference type="Proteomes" id="UP000487757">
    <property type="component" value="Unassembled WGS sequence"/>
</dbReference>
<accession>A0A7K0FU88</accession>